<evidence type="ECO:0000256" key="4">
    <source>
        <dbReference type="ARBA" id="ARBA00023002"/>
    </source>
</evidence>
<dbReference type="GO" id="GO:0051213">
    <property type="term" value="F:dioxygenase activity"/>
    <property type="evidence" value="ECO:0007669"/>
    <property type="project" value="UniProtKB-KW"/>
</dbReference>
<gene>
    <name evidence="6" type="ORF">RBEAN4_0316</name>
</gene>
<comment type="similarity">
    <text evidence="1">Belongs to the alkB family.</text>
</comment>
<dbReference type="Proteomes" id="UP000033661">
    <property type="component" value="Unassembled WGS sequence"/>
</dbReference>
<dbReference type="EMBL" id="LAOI01000001">
    <property type="protein sequence ID" value="KJV89340.1"/>
    <property type="molecule type" value="Genomic_DNA"/>
</dbReference>
<evidence type="ECO:0000256" key="2">
    <source>
        <dbReference type="ARBA" id="ARBA00022723"/>
    </source>
</evidence>
<dbReference type="InterPro" id="IPR032862">
    <property type="entry name" value="ALKBH6"/>
</dbReference>
<evidence type="ECO:0000256" key="5">
    <source>
        <dbReference type="ARBA" id="ARBA00023004"/>
    </source>
</evidence>
<dbReference type="PANTHER" id="PTHR46030">
    <property type="entry name" value="ALPHA-KETOGLUTARATE-DEPENDENT DIOXYGENASE ALKB HOMOLOG 6"/>
    <property type="match status" value="1"/>
</dbReference>
<dbReference type="GO" id="GO:0046872">
    <property type="term" value="F:metal ion binding"/>
    <property type="evidence" value="ECO:0007669"/>
    <property type="project" value="UniProtKB-KW"/>
</dbReference>
<accession>A0A0F3Q9U1</accession>
<keyword evidence="2" id="KW-0479">Metal-binding</keyword>
<proteinExistence type="inferred from homology"/>
<dbReference type="SUPFAM" id="SSF51197">
    <property type="entry name" value="Clavaminate synthase-like"/>
    <property type="match status" value="1"/>
</dbReference>
<evidence type="ECO:0000256" key="3">
    <source>
        <dbReference type="ARBA" id="ARBA00022964"/>
    </source>
</evidence>
<evidence type="ECO:0000256" key="1">
    <source>
        <dbReference type="ARBA" id="ARBA00007879"/>
    </source>
</evidence>
<keyword evidence="5" id="KW-0408">Iron</keyword>
<reference evidence="6 7" key="1">
    <citation type="submission" date="2015-02" db="EMBL/GenBank/DDBJ databases">
        <title>Genome Sequencing of Rickettsiales.</title>
        <authorList>
            <person name="Daugherty S.C."/>
            <person name="Su Q."/>
            <person name="Abolude K."/>
            <person name="Beier-Sexton M."/>
            <person name="Carlyon J.A."/>
            <person name="Carter R."/>
            <person name="Day N.P."/>
            <person name="Dumler S.J."/>
            <person name="Dyachenko V."/>
            <person name="Godinez A."/>
            <person name="Kurtti T.J."/>
            <person name="Lichay M."/>
            <person name="Mullins K.E."/>
            <person name="Ott S."/>
            <person name="Pappas-Brown V."/>
            <person name="Paris D.H."/>
            <person name="Patel P."/>
            <person name="Richards A.L."/>
            <person name="Sadzewicz L."/>
            <person name="Sears K."/>
            <person name="Seidman D."/>
            <person name="Sengamalay N."/>
            <person name="Stenos J."/>
            <person name="Tallon L.J."/>
            <person name="Vincent G."/>
            <person name="Fraser C.M."/>
            <person name="Munderloh U."/>
            <person name="Dunning-Hotopp J.C."/>
        </authorList>
    </citation>
    <scope>NUCLEOTIDE SEQUENCE [LARGE SCALE GENOMIC DNA]</scope>
    <source>
        <strain evidence="6 7">RML An4</strain>
    </source>
</reference>
<dbReference type="Gene3D" id="2.60.120.590">
    <property type="entry name" value="Alpha-ketoglutarate-dependent dioxygenase AlkB-like"/>
    <property type="match status" value="1"/>
</dbReference>
<dbReference type="InterPro" id="IPR037151">
    <property type="entry name" value="AlkB-like_sf"/>
</dbReference>
<organism evidence="6 7">
    <name type="scientific">Rickettsia bellii str. RML An4</name>
    <dbReference type="NCBI Taxonomy" id="1359193"/>
    <lineage>
        <taxon>Bacteria</taxon>
        <taxon>Pseudomonadati</taxon>
        <taxon>Pseudomonadota</taxon>
        <taxon>Alphaproteobacteria</taxon>
        <taxon>Rickettsiales</taxon>
        <taxon>Rickettsiaceae</taxon>
        <taxon>Rickettsieae</taxon>
        <taxon>Rickettsia</taxon>
        <taxon>belli group</taxon>
    </lineage>
</organism>
<comment type="caution">
    <text evidence="6">The sequence shown here is derived from an EMBL/GenBank/DDBJ whole genome shotgun (WGS) entry which is preliminary data.</text>
</comment>
<dbReference type="PANTHER" id="PTHR46030:SF1">
    <property type="entry name" value="ALPHA-KETOGLUTARATE-DEPENDENT DIOXYGENASE ALKB HOMOLOG 6"/>
    <property type="match status" value="1"/>
</dbReference>
<name>A0A0F3Q9U1_RICBE</name>
<evidence type="ECO:0000313" key="6">
    <source>
        <dbReference type="EMBL" id="KJV89340.1"/>
    </source>
</evidence>
<keyword evidence="7" id="KW-1185">Reference proteome</keyword>
<protein>
    <submittedName>
        <fullName evidence="6">Putative alkylated DNA repair protein</fullName>
    </submittedName>
</protein>
<keyword evidence="3" id="KW-0223">Dioxygenase</keyword>
<dbReference type="AlphaFoldDB" id="A0A0F3Q9U1"/>
<dbReference type="PATRIC" id="fig|1359193.3.peg.299"/>
<sequence>MLPQWLQTLCDSLHKQNIFHEIPDQVIINEYMPGQGIAPHTDCIPCFSDTID</sequence>
<evidence type="ECO:0000313" key="7">
    <source>
        <dbReference type="Proteomes" id="UP000033661"/>
    </source>
</evidence>
<keyword evidence="4" id="KW-0560">Oxidoreductase</keyword>